<proteinExistence type="predicted"/>
<dbReference type="SUPFAM" id="SSF109854">
    <property type="entry name" value="DinB/YfiT-like putative metalloenzymes"/>
    <property type="match status" value="1"/>
</dbReference>
<organism evidence="2 3">
    <name type="scientific">Paenibacillus silagei</name>
    <dbReference type="NCBI Taxonomy" id="1670801"/>
    <lineage>
        <taxon>Bacteria</taxon>
        <taxon>Bacillati</taxon>
        <taxon>Bacillota</taxon>
        <taxon>Bacilli</taxon>
        <taxon>Bacillales</taxon>
        <taxon>Paenibacillaceae</taxon>
        <taxon>Paenibacillus</taxon>
    </lineage>
</organism>
<evidence type="ECO:0000313" key="2">
    <source>
        <dbReference type="EMBL" id="MBP2113143.1"/>
    </source>
</evidence>
<dbReference type="RefSeq" id="WP_209874857.1">
    <property type="nucleotide sequence ID" value="NZ_JAGGLV010000010.1"/>
</dbReference>
<comment type="caution">
    <text evidence="2">The sequence shown here is derived from an EMBL/GenBank/DDBJ whole genome shotgun (WGS) entry which is preliminary data.</text>
</comment>
<dbReference type="Pfam" id="PF12867">
    <property type="entry name" value="DinB_2"/>
    <property type="match status" value="1"/>
</dbReference>
<name>A0ABS4NSV9_9BACL</name>
<protein>
    <recommendedName>
        <fullName evidence="1">DinB-like domain-containing protein</fullName>
    </recommendedName>
</protein>
<dbReference type="EMBL" id="JAGGLV010000010">
    <property type="protein sequence ID" value="MBP2113143.1"/>
    <property type="molecule type" value="Genomic_DNA"/>
</dbReference>
<feature type="domain" description="DinB-like" evidence="1">
    <location>
        <begin position="16"/>
        <end position="147"/>
    </location>
</feature>
<evidence type="ECO:0000259" key="1">
    <source>
        <dbReference type="Pfam" id="PF12867"/>
    </source>
</evidence>
<evidence type="ECO:0000313" key="3">
    <source>
        <dbReference type="Proteomes" id="UP000773462"/>
    </source>
</evidence>
<reference evidence="2 3" key="1">
    <citation type="submission" date="2021-03" db="EMBL/GenBank/DDBJ databases">
        <title>Genomic Encyclopedia of Type Strains, Phase IV (KMG-IV): sequencing the most valuable type-strain genomes for metagenomic binning, comparative biology and taxonomic classification.</title>
        <authorList>
            <person name="Goeker M."/>
        </authorList>
    </citation>
    <scope>NUCLEOTIDE SEQUENCE [LARGE SCALE GENOMIC DNA]</scope>
    <source>
        <strain evidence="2 3">DSM 101953</strain>
    </source>
</reference>
<sequence length="174" mass="19004">MSSVSVELASYLNTHGQLVQALEGLSEEQLRWKAEPSSWSVTEVLAHLADHSIVVSFRIRDILADTKAQLPAFHQDAWVSGQHSNQGKAADSLELFRSLLHYNSLLLGRLSPGEWEKSGINFKGETVRITDIVRGFTAHVERHLAQIERVKRGAQASQAAPAASAAQASQQAAL</sequence>
<dbReference type="Proteomes" id="UP000773462">
    <property type="component" value="Unassembled WGS sequence"/>
</dbReference>
<gene>
    <name evidence="2" type="ORF">J2Z70_003302</name>
</gene>
<dbReference type="InterPro" id="IPR024775">
    <property type="entry name" value="DinB-like"/>
</dbReference>
<dbReference type="Gene3D" id="1.20.120.450">
    <property type="entry name" value="dinb family like domain"/>
    <property type="match status" value="1"/>
</dbReference>
<keyword evidence="3" id="KW-1185">Reference proteome</keyword>
<dbReference type="InterPro" id="IPR034660">
    <property type="entry name" value="DinB/YfiT-like"/>
</dbReference>
<accession>A0ABS4NSV9</accession>